<comment type="caution">
    <text evidence="1">The sequence shown here is derived from an EMBL/GenBank/DDBJ whole genome shotgun (WGS) entry which is preliminary data.</text>
</comment>
<name>A0AAD4XV84_9MAGN</name>
<keyword evidence="2" id="KW-1185">Reference proteome</keyword>
<dbReference type="EMBL" id="JAJJMB010002020">
    <property type="protein sequence ID" value="KAI3954035.1"/>
    <property type="molecule type" value="Genomic_DNA"/>
</dbReference>
<organism evidence="1 2">
    <name type="scientific">Papaver atlanticum</name>
    <dbReference type="NCBI Taxonomy" id="357466"/>
    <lineage>
        <taxon>Eukaryota</taxon>
        <taxon>Viridiplantae</taxon>
        <taxon>Streptophyta</taxon>
        <taxon>Embryophyta</taxon>
        <taxon>Tracheophyta</taxon>
        <taxon>Spermatophyta</taxon>
        <taxon>Magnoliopsida</taxon>
        <taxon>Ranunculales</taxon>
        <taxon>Papaveraceae</taxon>
        <taxon>Papaveroideae</taxon>
        <taxon>Papaver</taxon>
    </lineage>
</organism>
<gene>
    <name evidence="1" type="ORF">MKW98_017859</name>
</gene>
<proteinExistence type="predicted"/>
<evidence type="ECO:0000313" key="1">
    <source>
        <dbReference type="EMBL" id="KAI3954035.1"/>
    </source>
</evidence>
<evidence type="ECO:0000313" key="2">
    <source>
        <dbReference type="Proteomes" id="UP001202328"/>
    </source>
</evidence>
<dbReference type="Proteomes" id="UP001202328">
    <property type="component" value="Unassembled WGS sequence"/>
</dbReference>
<sequence length="203" mass="22940">MADVVQAKPFCRTCGLSSRLLFEDYFFHHVNCGDVLHDFEIWFGSLGRSIRKKLEQKSNYRFVHPDVLGGIKSQAQVAEAIVFGQGISMISQKPPEKIIKSEEIYTKTNYGDTKSYLGYDHIIICGPYYRGTIISGISPGKYVRLTFKEVYDILMRVGFKIRSCGVEKVEMKIISIQISIIARGRFSSLSTSKVTGQQIIFSS</sequence>
<reference evidence="1" key="1">
    <citation type="submission" date="2022-04" db="EMBL/GenBank/DDBJ databases">
        <title>A functionally conserved STORR gene fusion in Papaver species that diverged 16.8 million years ago.</title>
        <authorList>
            <person name="Catania T."/>
        </authorList>
    </citation>
    <scope>NUCLEOTIDE SEQUENCE</scope>
    <source>
        <strain evidence="1">S-188037</strain>
    </source>
</reference>
<accession>A0AAD4XV84</accession>
<dbReference type="AlphaFoldDB" id="A0AAD4XV84"/>
<protein>
    <submittedName>
        <fullName evidence="1">Uncharacterized protein</fullName>
    </submittedName>
</protein>